<evidence type="ECO:0000313" key="8">
    <source>
        <dbReference type="Proteomes" id="UP000693672"/>
    </source>
</evidence>
<dbReference type="AlphaFoldDB" id="A0A916K7S1"/>
<dbReference type="Pfam" id="PF04542">
    <property type="entry name" value="Sigma70_r2"/>
    <property type="match status" value="1"/>
</dbReference>
<evidence type="ECO:0000256" key="2">
    <source>
        <dbReference type="ARBA" id="ARBA00023082"/>
    </source>
</evidence>
<dbReference type="GO" id="GO:0006352">
    <property type="term" value="P:DNA-templated transcription initiation"/>
    <property type="evidence" value="ECO:0007669"/>
    <property type="project" value="InterPro"/>
</dbReference>
<dbReference type="GO" id="GO:0003677">
    <property type="term" value="F:DNA binding"/>
    <property type="evidence" value="ECO:0007669"/>
    <property type="project" value="UniProtKB-KW"/>
</dbReference>
<reference evidence="7" key="1">
    <citation type="submission" date="2021-06" db="EMBL/GenBank/DDBJ databases">
        <authorList>
            <person name="Criscuolo A."/>
        </authorList>
    </citation>
    <scope>NUCLEOTIDE SEQUENCE</scope>
    <source>
        <strain evidence="7">CIP111600</strain>
    </source>
</reference>
<evidence type="ECO:0000259" key="5">
    <source>
        <dbReference type="Pfam" id="PF04542"/>
    </source>
</evidence>
<comment type="caution">
    <text evidence="7">The sequence shown here is derived from an EMBL/GenBank/DDBJ whole genome shotgun (WGS) entry which is preliminary data.</text>
</comment>
<protein>
    <submittedName>
        <fullName evidence="7">ECF RNA polymerase sigma factor RpoE</fullName>
    </submittedName>
</protein>
<organism evidence="7 8">
    <name type="scientific">Paenibacillus solanacearum</name>
    <dbReference type="NCBI Taxonomy" id="2048548"/>
    <lineage>
        <taxon>Bacteria</taxon>
        <taxon>Bacillati</taxon>
        <taxon>Bacillota</taxon>
        <taxon>Bacilli</taxon>
        <taxon>Bacillales</taxon>
        <taxon>Paenibacillaceae</taxon>
        <taxon>Paenibacillus</taxon>
    </lineage>
</organism>
<evidence type="ECO:0000259" key="6">
    <source>
        <dbReference type="Pfam" id="PF08281"/>
    </source>
</evidence>
<accession>A0A916K7S1</accession>
<evidence type="ECO:0000256" key="1">
    <source>
        <dbReference type="ARBA" id="ARBA00023015"/>
    </source>
</evidence>
<keyword evidence="8" id="KW-1185">Reference proteome</keyword>
<dbReference type="PANTHER" id="PTHR43133:SF8">
    <property type="entry name" value="RNA POLYMERASE SIGMA FACTOR HI_1459-RELATED"/>
    <property type="match status" value="1"/>
</dbReference>
<keyword evidence="3" id="KW-0238">DNA-binding</keyword>
<sequence>MEINEENAGLELAKRNPLALEYVMNEYANSVYGLVRRVLGGVGSAEDAEECVSDAFVALWNKSDAFDPGRGTLKTFVLIQAKYKALGLRRKLLHRPGTEPVSERLPDRAGVEDEVLTKEASRRLVELIDGLPEPDRSIFCCKYFYYETAEQIAAMYGLTVKAVENRLFRARKAIRRQFREWPWEEDRHA</sequence>
<dbReference type="Pfam" id="PF08281">
    <property type="entry name" value="Sigma70_r4_2"/>
    <property type="match status" value="1"/>
</dbReference>
<keyword evidence="2" id="KW-0731">Sigma factor</keyword>
<gene>
    <name evidence="7" type="primary">rpoE_3</name>
    <name evidence="7" type="ORF">PAESOLCIP111_06343</name>
</gene>
<proteinExistence type="predicted"/>
<dbReference type="Proteomes" id="UP000693672">
    <property type="component" value="Unassembled WGS sequence"/>
</dbReference>
<feature type="domain" description="RNA polymerase sigma factor 70 region 4 type 2" evidence="6">
    <location>
        <begin position="122"/>
        <end position="174"/>
    </location>
</feature>
<evidence type="ECO:0000313" key="7">
    <source>
        <dbReference type="EMBL" id="CAG7651575.1"/>
    </source>
</evidence>
<dbReference type="PANTHER" id="PTHR43133">
    <property type="entry name" value="RNA POLYMERASE ECF-TYPE SIGMA FACTO"/>
    <property type="match status" value="1"/>
</dbReference>
<dbReference type="InterPro" id="IPR013249">
    <property type="entry name" value="RNA_pol_sigma70_r4_t2"/>
</dbReference>
<dbReference type="InterPro" id="IPR007627">
    <property type="entry name" value="RNA_pol_sigma70_r2"/>
</dbReference>
<feature type="domain" description="RNA polymerase sigma-70 region 2" evidence="5">
    <location>
        <begin position="25"/>
        <end position="90"/>
    </location>
</feature>
<evidence type="ECO:0000256" key="3">
    <source>
        <dbReference type="ARBA" id="ARBA00023125"/>
    </source>
</evidence>
<keyword evidence="4" id="KW-0804">Transcription</keyword>
<dbReference type="InterPro" id="IPR039425">
    <property type="entry name" value="RNA_pol_sigma-70-like"/>
</dbReference>
<dbReference type="InterPro" id="IPR014284">
    <property type="entry name" value="RNA_pol_sigma-70_dom"/>
</dbReference>
<name>A0A916K7S1_9BACL</name>
<dbReference type="RefSeq" id="WP_218096005.1">
    <property type="nucleotide sequence ID" value="NZ_CAJVAS010000062.1"/>
</dbReference>
<evidence type="ECO:0000256" key="4">
    <source>
        <dbReference type="ARBA" id="ARBA00023163"/>
    </source>
</evidence>
<dbReference type="NCBIfam" id="TIGR02937">
    <property type="entry name" value="sigma70-ECF"/>
    <property type="match status" value="1"/>
</dbReference>
<dbReference type="GO" id="GO:0016987">
    <property type="term" value="F:sigma factor activity"/>
    <property type="evidence" value="ECO:0007669"/>
    <property type="project" value="UniProtKB-KW"/>
</dbReference>
<keyword evidence="1" id="KW-0805">Transcription regulation</keyword>
<dbReference type="EMBL" id="CAJVAS010000062">
    <property type="protein sequence ID" value="CAG7651575.1"/>
    <property type="molecule type" value="Genomic_DNA"/>
</dbReference>